<keyword evidence="12" id="KW-0325">Glycoprotein</keyword>
<dbReference type="PROSITE" id="PS50007">
    <property type="entry name" value="PIPLC_X_DOMAIN"/>
    <property type="match status" value="1"/>
</dbReference>
<dbReference type="CDD" id="cd13288">
    <property type="entry name" value="PH_Ses"/>
    <property type="match status" value="1"/>
</dbReference>
<accession>A0A8J2WH71</accession>
<dbReference type="Gene3D" id="3.40.630.10">
    <property type="entry name" value="Zn peptidases"/>
    <property type="match status" value="1"/>
</dbReference>
<dbReference type="Gene3D" id="3.20.20.190">
    <property type="entry name" value="Phosphatidylinositol (PI) phosphodiesterase"/>
    <property type="match status" value="1"/>
</dbReference>
<dbReference type="SMART" id="SM00233">
    <property type="entry name" value="PH"/>
    <property type="match status" value="2"/>
</dbReference>
<evidence type="ECO:0000256" key="8">
    <source>
        <dbReference type="ARBA" id="ARBA00022989"/>
    </source>
</evidence>
<feature type="transmembrane region" description="Helical" evidence="19">
    <location>
        <begin position="1162"/>
        <end position="1182"/>
    </location>
</feature>
<evidence type="ECO:0000256" key="19">
    <source>
        <dbReference type="SAM" id="Phobius"/>
    </source>
</evidence>
<dbReference type="InterPro" id="IPR035892">
    <property type="entry name" value="C2_domain_sf"/>
</dbReference>
<evidence type="ECO:0000313" key="24">
    <source>
        <dbReference type="EMBL" id="CAH0101458.1"/>
    </source>
</evidence>
<dbReference type="InterPro" id="IPR011993">
    <property type="entry name" value="PH-like_dom_sf"/>
</dbReference>
<feature type="compositionally biased region" description="Polar residues" evidence="18">
    <location>
        <begin position="547"/>
        <end position="556"/>
    </location>
</feature>
<evidence type="ECO:0000256" key="10">
    <source>
        <dbReference type="ARBA" id="ARBA00023136"/>
    </source>
</evidence>
<evidence type="ECO:0000259" key="20">
    <source>
        <dbReference type="PROSITE" id="PS50003"/>
    </source>
</evidence>
<dbReference type="PANTHER" id="PTHR10336:SF209">
    <property type="entry name" value="PHOSPHOINOSITIDE PHOSPHOLIPASE C"/>
    <property type="match status" value="1"/>
</dbReference>
<dbReference type="GO" id="GO:0042765">
    <property type="term" value="C:GPI-anchor transamidase complex"/>
    <property type="evidence" value="ECO:0007669"/>
    <property type="project" value="InterPro"/>
</dbReference>
<dbReference type="InterPro" id="IPR015359">
    <property type="entry name" value="PLC_EF-hand-like"/>
</dbReference>
<dbReference type="GO" id="GO:0004435">
    <property type="term" value="F:phosphatidylinositol-4,5-bisphosphate phospholipase C activity"/>
    <property type="evidence" value="ECO:0007669"/>
    <property type="project" value="UniProtKB-EC"/>
</dbReference>
<keyword evidence="5 19" id="KW-0812">Transmembrane</keyword>
<dbReference type="InterPro" id="IPR001711">
    <property type="entry name" value="PLipase_C_Pinositol-sp_Y"/>
</dbReference>
<dbReference type="InterPro" id="IPR001192">
    <property type="entry name" value="PI-PLC_fam"/>
</dbReference>
<feature type="domain" description="PI-PLC Y-box" evidence="22">
    <location>
        <begin position="589"/>
        <end position="705"/>
    </location>
</feature>
<evidence type="ECO:0000313" key="25">
    <source>
        <dbReference type="Proteomes" id="UP000789390"/>
    </source>
</evidence>
<dbReference type="PROSITE" id="PS50008">
    <property type="entry name" value="PIPLC_Y_DOMAIN"/>
    <property type="match status" value="1"/>
</dbReference>
<dbReference type="Pfam" id="PF00169">
    <property type="entry name" value="PH"/>
    <property type="match status" value="1"/>
</dbReference>
<keyword evidence="4" id="KW-0963">Cytoplasm</keyword>
<dbReference type="EMBL" id="CAKKLH010000057">
    <property type="protein sequence ID" value="CAH0101458.1"/>
    <property type="molecule type" value="Genomic_DNA"/>
</dbReference>
<feature type="region of interest" description="Disordered" evidence="18">
    <location>
        <begin position="523"/>
        <end position="579"/>
    </location>
</feature>
<keyword evidence="25" id="KW-1185">Reference proteome</keyword>
<keyword evidence="9 17" id="KW-0443">Lipid metabolism</keyword>
<dbReference type="Pfam" id="PF00168">
    <property type="entry name" value="C2"/>
    <property type="match status" value="1"/>
</dbReference>
<evidence type="ECO:0000256" key="7">
    <source>
        <dbReference type="ARBA" id="ARBA00022963"/>
    </source>
</evidence>
<evidence type="ECO:0000256" key="2">
    <source>
        <dbReference type="ARBA" id="ARBA00004477"/>
    </source>
</evidence>
<dbReference type="PANTHER" id="PTHR10336">
    <property type="entry name" value="PHOSPHOINOSITIDE-SPECIFIC PHOSPHOLIPASE C FAMILY PROTEIN"/>
    <property type="match status" value="1"/>
</dbReference>
<evidence type="ECO:0000256" key="18">
    <source>
        <dbReference type="SAM" id="MobiDB-lite"/>
    </source>
</evidence>
<dbReference type="SUPFAM" id="SSF51695">
    <property type="entry name" value="PLC-like phosphodiesterases"/>
    <property type="match status" value="1"/>
</dbReference>
<protein>
    <recommendedName>
        <fullName evidence="17">Phosphoinositide phospholipase C</fullName>
        <ecNumber evidence="17">3.1.4.11</ecNumber>
    </recommendedName>
</protein>
<dbReference type="InterPro" id="IPR017946">
    <property type="entry name" value="PLC-like_Pdiesterase_TIM-brl"/>
</dbReference>
<feature type="transmembrane region" description="Helical" evidence="19">
    <location>
        <begin position="1202"/>
        <end position="1224"/>
    </location>
</feature>
<dbReference type="InterPro" id="IPR002048">
    <property type="entry name" value="EF_hand_dom"/>
</dbReference>
<evidence type="ECO:0000256" key="15">
    <source>
        <dbReference type="ARBA" id="ARBA00093336"/>
    </source>
</evidence>
<sequence length="1574" mass="177881">MELQELIEPSEFIKGVRGRCTFMENDIIALSKGSQFWKVRSCTDWYLRRFWLDTERMCLRYVPSQKPFWNSCPTHVDIAAITEVRRWKTDFYKEIEKRGYSKKRLDSALNKKLCFTIVFGQREYNLIAQDEEISNLWLSTLKKVVCIVRAVHHENQYWIWLRQQFKKADKDKTGALTFKQVQDLLERINVKLSRKYAKDLFNAANVDKKQMNGKQVLDCQEFIQFFRNLTKRPELEEIFETYAISDSAAMTADELKIFLAQEQFLAIDSQQANALIAQHEISTAKQEGLLTIAGFTSLMKSYDVANEDHCKQFQDMNQPLSSYFIASSHNTYLKGNQLTSKSSVQPYVRALEQGCRCVELDLWDGPAGDPIIYHGRTLTSEVTLTDVLNDAIKPYAFKASPYPLILSLECHLSKKQTRRLAFLLNDILGDMLYTTPVDDSMQTLPSPEVLKNKIIIKAKKLSEIADGESEANESSEDEEEKNESDCDDSDDPPDQMKLTDDTISATSKSVKDLDLKASAYKTADELSSAEKSDSLTNKVTPEEISIDSATKDNQMQEMKYQGSDRLDTANPSDENSTEVLDNEDKLYKLSNLVNICEAKKFCGFHQNIETGRCFHISSLSEIKAKKLIRRERSGFIQHTNNQLVRIYPKGSRTDSSNYDPSQFWSAGCQIVALNYQTTGAYKIINDAFFQVNGKCGYVLKPAVLRNLSVIDIPEAEAGLTVSQIVRLQIISGQNLPKFEKKVIDPYVTVQIMGHPADRHKFKTKPVEDNGFNPCWKETIEFRLRQPELDLLVISVRDKEPLTEDDLVGLRVIPIKSLKSGYGHICLLDREGNPIPNASIFLREDFLARQYVAAMKLEAERYPNGMPHAFIAAQFKQLGLDTYTHNFSVKYPLDENEVYSGKNVYGILRASRGASTECLVMSVPYRPPDSVLTGTNAGIAVMLSLAASFRASSYWARDVIFLVTEHEQLGMEAWLEAYHYTSSGSHAINFGQLDARAGAIQAAVNLEIPYEKISHIDVRMEGLNGQLPNLDLVNLVHRLFQQERFTTTLKEREDYPDPLSMEGWIHSASTLLTLMVSQATGVPTGNHGLFHRFGIEALTVAGSYKRGWHGSNFLLMGRAIEGIMRSLNNLQERFHQSFFFYLLPATNRYISIGVYMPPFGLMIGSMLLQAVALTICGLLFYSAPEKLTRLNRSMALGLSTEDVVFGGFCIFSVMHCILTSTVGVRMLATQQLSANCVQCAILLLISTLMYAVAMGNISLAVLTCLIISPVFLIAKPVSQSRTQLSSYSIETCSVIKDKIVSLLQWTSGKLVLNVGVIQMGFSKDSNLIMVAETHNAYSYRLKLINKFASAITYNSTIVSKLESVARISEFIMKVNEKNLIAIANASNLVVDKEGWLNKRGESNKGFQKRWFVLKGNLLYYFEKKTDKEPAGVVIVEGCTVELSEDDEAYSFNITFHGPGDRTFVLSAENQELMEEWMKAVTCASYDYMKVMVIELQKQVDELTELERLRKLGLNSVTDGSAVPPVVPARQRHNPFNLMERETSSNMATRKDRDVWKKDKKANFTSVIREDVLITL</sequence>
<organism evidence="24 25">
    <name type="scientific">Daphnia galeata</name>
    <dbReference type="NCBI Taxonomy" id="27404"/>
    <lineage>
        <taxon>Eukaryota</taxon>
        <taxon>Metazoa</taxon>
        <taxon>Ecdysozoa</taxon>
        <taxon>Arthropoda</taxon>
        <taxon>Crustacea</taxon>
        <taxon>Branchiopoda</taxon>
        <taxon>Diplostraca</taxon>
        <taxon>Cladocera</taxon>
        <taxon>Anomopoda</taxon>
        <taxon>Daphniidae</taxon>
        <taxon>Daphnia</taxon>
    </lineage>
</organism>
<evidence type="ECO:0000256" key="16">
    <source>
        <dbReference type="ARBA" id="ARBA00093557"/>
    </source>
</evidence>
<comment type="function">
    <text evidence="15">Component of the glycosylphosphatidylinositol-anchor (GPI-anchor) transamidase (GPI-T) complex that catalyzes the formation of the linkage between a proprotein and a GPI-anchor and participates in GPI anchored protein biosynthesis. Binds GPI-anchor.</text>
</comment>
<feature type="compositionally biased region" description="Polar residues" evidence="18">
    <location>
        <begin position="569"/>
        <end position="579"/>
    </location>
</feature>
<dbReference type="InterPro" id="IPR011992">
    <property type="entry name" value="EF-hand-dom_pair"/>
</dbReference>
<dbReference type="SUPFAM" id="SSF50729">
    <property type="entry name" value="PH domain-like"/>
    <property type="match status" value="2"/>
</dbReference>
<dbReference type="GO" id="GO:0035556">
    <property type="term" value="P:intracellular signal transduction"/>
    <property type="evidence" value="ECO:0007669"/>
    <property type="project" value="InterPro"/>
</dbReference>
<dbReference type="SMART" id="SM00148">
    <property type="entry name" value="PLCXc"/>
    <property type="match status" value="1"/>
</dbReference>
<keyword evidence="8 19" id="KW-1133">Transmembrane helix</keyword>
<dbReference type="InterPro" id="IPR000909">
    <property type="entry name" value="PLipase_C_PInositol-sp_X_dom"/>
</dbReference>
<dbReference type="Pfam" id="PF04114">
    <property type="entry name" value="Gaa1"/>
    <property type="match status" value="1"/>
</dbReference>
<dbReference type="GO" id="GO:0005509">
    <property type="term" value="F:calcium ion binding"/>
    <property type="evidence" value="ECO:0007669"/>
    <property type="project" value="InterPro"/>
</dbReference>
<dbReference type="InterPro" id="IPR001849">
    <property type="entry name" value="PH_domain"/>
</dbReference>
<dbReference type="FunFam" id="1.10.238.10:FF:000005">
    <property type="entry name" value="Phosphoinositide phospholipase C"/>
    <property type="match status" value="1"/>
</dbReference>
<keyword evidence="11" id="KW-1015">Disulfide bond</keyword>
<evidence type="ECO:0000256" key="4">
    <source>
        <dbReference type="ARBA" id="ARBA00022490"/>
    </source>
</evidence>
<evidence type="ECO:0000256" key="5">
    <source>
        <dbReference type="ARBA" id="ARBA00022692"/>
    </source>
</evidence>
<evidence type="ECO:0000256" key="11">
    <source>
        <dbReference type="ARBA" id="ARBA00023157"/>
    </source>
</evidence>
<dbReference type="Proteomes" id="UP000789390">
    <property type="component" value="Unassembled WGS sequence"/>
</dbReference>
<dbReference type="GO" id="GO:0005886">
    <property type="term" value="C:plasma membrane"/>
    <property type="evidence" value="ECO:0007669"/>
    <property type="project" value="TreeGrafter"/>
</dbReference>
<dbReference type="SMART" id="SM00149">
    <property type="entry name" value="PLCYc"/>
    <property type="match status" value="1"/>
</dbReference>
<dbReference type="InterPro" id="IPR007246">
    <property type="entry name" value="Gaa1"/>
</dbReference>
<dbReference type="Pfam" id="PF00388">
    <property type="entry name" value="PI-PLC-X"/>
    <property type="match status" value="1"/>
</dbReference>
<dbReference type="FunFam" id="2.30.29.30:FF:000378">
    <property type="entry name" value="Uncharacterized protein, isoform A"/>
    <property type="match status" value="1"/>
</dbReference>
<reference evidence="24" key="1">
    <citation type="submission" date="2021-11" db="EMBL/GenBank/DDBJ databases">
        <authorList>
            <person name="Schell T."/>
        </authorList>
    </citation>
    <scope>NUCLEOTIDE SEQUENCE</scope>
    <source>
        <strain evidence="24">M5</strain>
    </source>
</reference>
<feature type="domain" description="C2" evidence="21">
    <location>
        <begin position="704"/>
        <end position="828"/>
    </location>
</feature>
<feature type="transmembrane region" description="Helical" evidence="19">
    <location>
        <begin position="1231"/>
        <end position="1250"/>
    </location>
</feature>
<dbReference type="Gene3D" id="2.60.40.150">
    <property type="entry name" value="C2 domain"/>
    <property type="match status" value="1"/>
</dbReference>
<comment type="subcellular location">
    <subcellularLocation>
        <location evidence="3">Cytoplasm</location>
    </subcellularLocation>
    <subcellularLocation>
        <location evidence="2">Endoplasmic reticulum membrane</location>
        <topology evidence="2">Multi-pass membrane protein</topology>
    </subcellularLocation>
</comment>
<evidence type="ECO:0000259" key="21">
    <source>
        <dbReference type="PROSITE" id="PS50004"/>
    </source>
</evidence>
<feature type="domain" description="PH" evidence="20">
    <location>
        <begin position="1388"/>
        <end position="1484"/>
    </location>
</feature>
<gene>
    <name evidence="24" type="ORF">DGAL_LOCUS3790</name>
</gene>
<dbReference type="FunFam" id="3.40.630.10:FF:000047">
    <property type="entry name" value="Glycosylphosphatidylinositol anchor attachment 1 protein"/>
    <property type="match status" value="1"/>
</dbReference>
<dbReference type="PROSITE" id="PS50003">
    <property type="entry name" value="PH_DOMAIN"/>
    <property type="match status" value="1"/>
</dbReference>
<dbReference type="GO" id="GO:0016042">
    <property type="term" value="P:lipid catabolic process"/>
    <property type="evidence" value="ECO:0007669"/>
    <property type="project" value="UniProtKB-KW"/>
</dbReference>
<name>A0A8J2WH71_9CRUS</name>
<dbReference type="InterPro" id="IPR000008">
    <property type="entry name" value="C2_dom"/>
</dbReference>
<evidence type="ECO:0000256" key="17">
    <source>
        <dbReference type="RuleBase" id="RU361133"/>
    </source>
</evidence>
<dbReference type="Pfam" id="PF00387">
    <property type="entry name" value="PI-PLC-Y"/>
    <property type="match status" value="1"/>
</dbReference>
<evidence type="ECO:0000256" key="1">
    <source>
        <dbReference type="ARBA" id="ARBA00001913"/>
    </source>
</evidence>
<dbReference type="PRINTS" id="PR00390">
    <property type="entry name" value="PHPHLIPASEC"/>
</dbReference>
<comment type="subunit">
    <text evidence="16">Heteropentamer. Part of the GPI-anchor transamidase complex, consisting of PIGK, PIGT, PIGS, PIGU and GAA1. Interacts with PIGK.</text>
</comment>
<keyword evidence="6" id="KW-0256">Endoplasmic reticulum</keyword>
<keyword evidence="10 19" id="KW-0472">Membrane</keyword>
<feature type="compositionally biased region" description="Acidic residues" evidence="18">
    <location>
        <begin position="465"/>
        <end position="493"/>
    </location>
</feature>
<feature type="region of interest" description="Disordered" evidence="18">
    <location>
        <begin position="465"/>
        <end position="503"/>
    </location>
</feature>
<dbReference type="CDD" id="cd16202">
    <property type="entry name" value="EFh_PI-PLCdelta"/>
    <property type="match status" value="1"/>
</dbReference>
<comment type="catalytic activity">
    <reaction evidence="14">
        <text>a 1,2-diacyl-sn-glycero-3-phospho-(1D-myo-inositol-4,5-bisphosphate) + H2O = 1D-myo-inositol 1,4,5-trisphosphate + a 1,2-diacyl-sn-glycerol + H(+)</text>
        <dbReference type="Rhea" id="RHEA:33179"/>
        <dbReference type="ChEBI" id="CHEBI:15377"/>
        <dbReference type="ChEBI" id="CHEBI:15378"/>
        <dbReference type="ChEBI" id="CHEBI:17815"/>
        <dbReference type="ChEBI" id="CHEBI:58456"/>
        <dbReference type="ChEBI" id="CHEBI:203600"/>
        <dbReference type="EC" id="3.1.4.11"/>
    </reaction>
    <physiologicalReaction direction="left-to-right" evidence="14">
        <dbReference type="Rhea" id="RHEA:33180"/>
    </physiologicalReaction>
</comment>
<evidence type="ECO:0000256" key="14">
    <source>
        <dbReference type="ARBA" id="ARBA00023674"/>
    </source>
</evidence>
<dbReference type="EC" id="3.1.4.11" evidence="17"/>
<dbReference type="PROSITE" id="PS50004">
    <property type="entry name" value="C2"/>
    <property type="match status" value="1"/>
</dbReference>
<proteinExistence type="predicted"/>
<evidence type="ECO:0000259" key="23">
    <source>
        <dbReference type="PROSITE" id="PS50222"/>
    </source>
</evidence>
<evidence type="ECO:0000256" key="9">
    <source>
        <dbReference type="ARBA" id="ARBA00023098"/>
    </source>
</evidence>
<keyword evidence="13" id="KW-0807">Transducer</keyword>
<feature type="compositionally biased region" description="Basic and acidic residues" evidence="18">
    <location>
        <begin position="523"/>
        <end position="533"/>
    </location>
</feature>
<evidence type="ECO:0000259" key="22">
    <source>
        <dbReference type="PROSITE" id="PS50008"/>
    </source>
</evidence>
<evidence type="ECO:0000256" key="12">
    <source>
        <dbReference type="ARBA" id="ARBA00023180"/>
    </source>
</evidence>
<evidence type="ECO:0000256" key="13">
    <source>
        <dbReference type="ARBA" id="ARBA00023224"/>
    </source>
</evidence>
<dbReference type="OrthoDB" id="269822at2759"/>
<comment type="cofactor">
    <cofactor evidence="1">
        <name>Ca(2+)</name>
        <dbReference type="ChEBI" id="CHEBI:29108"/>
    </cofactor>
</comment>
<dbReference type="CDD" id="cd00275">
    <property type="entry name" value="C2_PLC_like"/>
    <property type="match status" value="1"/>
</dbReference>
<dbReference type="SUPFAM" id="SSF49562">
    <property type="entry name" value="C2 domain (Calcium/lipid-binding domain, CaLB)"/>
    <property type="match status" value="1"/>
</dbReference>
<dbReference type="Pfam" id="PF09279">
    <property type="entry name" value="EF-hand_like"/>
    <property type="match status" value="1"/>
</dbReference>
<dbReference type="Gene3D" id="2.30.29.30">
    <property type="entry name" value="Pleckstrin-homology domain (PH domain)/Phosphotyrosine-binding domain (PTB)"/>
    <property type="match status" value="2"/>
</dbReference>
<evidence type="ECO:0000256" key="3">
    <source>
        <dbReference type="ARBA" id="ARBA00004496"/>
    </source>
</evidence>
<keyword evidence="7 17" id="KW-0442">Lipid degradation</keyword>
<evidence type="ECO:0000256" key="6">
    <source>
        <dbReference type="ARBA" id="ARBA00022824"/>
    </source>
</evidence>
<dbReference type="Gene3D" id="1.10.238.10">
    <property type="entry name" value="EF-hand"/>
    <property type="match status" value="2"/>
</dbReference>
<dbReference type="SMART" id="SM00239">
    <property type="entry name" value="C2"/>
    <property type="match status" value="1"/>
</dbReference>
<keyword evidence="17" id="KW-0378">Hydrolase</keyword>
<feature type="domain" description="EF-hand" evidence="23">
    <location>
        <begin position="161"/>
        <end position="191"/>
    </location>
</feature>
<dbReference type="PROSITE" id="PS50222">
    <property type="entry name" value="EF_HAND_2"/>
    <property type="match status" value="1"/>
</dbReference>
<dbReference type="SUPFAM" id="SSF47473">
    <property type="entry name" value="EF-hand"/>
    <property type="match status" value="1"/>
</dbReference>
<dbReference type="SUPFAM" id="SSF53187">
    <property type="entry name" value="Zn-dependent exopeptidases"/>
    <property type="match status" value="1"/>
</dbReference>
<comment type="caution">
    <text evidence="24">The sequence shown here is derived from an EMBL/GenBank/DDBJ whole genome shotgun (WGS) entry which is preliminary data.</text>
</comment>